<reference evidence="3" key="1">
    <citation type="submission" date="2025-08" db="UniProtKB">
        <authorList>
            <consortium name="Ensembl"/>
        </authorList>
    </citation>
    <scope>IDENTIFICATION</scope>
</reference>
<dbReference type="InterPro" id="IPR047021">
    <property type="entry name" value="REXO1/3/4-like"/>
</dbReference>
<proteinExistence type="predicted"/>
<dbReference type="GO" id="GO:0003676">
    <property type="term" value="F:nucleic acid binding"/>
    <property type="evidence" value="ECO:0007669"/>
    <property type="project" value="InterPro"/>
</dbReference>
<dbReference type="PANTHER" id="PTHR12801:SF45">
    <property type="entry name" value="RNA EXONUCLEASE 4"/>
    <property type="match status" value="1"/>
</dbReference>
<name>A0A3B4AH06_9GOBI</name>
<dbReference type="InterPro" id="IPR012337">
    <property type="entry name" value="RNaseH-like_sf"/>
</dbReference>
<dbReference type="GO" id="GO:0005634">
    <property type="term" value="C:nucleus"/>
    <property type="evidence" value="ECO:0007669"/>
    <property type="project" value="TreeGrafter"/>
</dbReference>
<reference evidence="3" key="2">
    <citation type="submission" date="2025-09" db="UniProtKB">
        <authorList>
            <consortium name="Ensembl"/>
        </authorList>
    </citation>
    <scope>IDENTIFICATION</scope>
</reference>
<organism evidence="3 4">
    <name type="scientific">Periophthalmus magnuspinnatus</name>
    <dbReference type="NCBI Taxonomy" id="409849"/>
    <lineage>
        <taxon>Eukaryota</taxon>
        <taxon>Metazoa</taxon>
        <taxon>Chordata</taxon>
        <taxon>Craniata</taxon>
        <taxon>Vertebrata</taxon>
        <taxon>Euteleostomi</taxon>
        <taxon>Actinopterygii</taxon>
        <taxon>Neopterygii</taxon>
        <taxon>Teleostei</taxon>
        <taxon>Neoteleostei</taxon>
        <taxon>Acanthomorphata</taxon>
        <taxon>Gobiaria</taxon>
        <taxon>Gobiiformes</taxon>
        <taxon>Gobioidei</taxon>
        <taxon>Gobiidae</taxon>
        <taxon>Oxudercinae</taxon>
        <taxon>Periophthalmus</taxon>
    </lineage>
</organism>
<dbReference type="SUPFAM" id="SSF53098">
    <property type="entry name" value="Ribonuclease H-like"/>
    <property type="match status" value="1"/>
</dbReference>
<dbReference type="AlphaFoldDB" id="A0A3B4AH06"/>
<evidence type="ECO:0000256" key="1">
    <source>
        <dbReference type="ARBA" id="ARBA00022722"/>
    </source>
</evidence>
<dbReference type="Ensembl" id="ENSPMGT00000016820.1">
    <property type="protein sequence ID" value="ENSPMGP00000015766.1"/>
    <property type="gene ID" value="ENSPMGG00000012916.1"/>
</dbReference>
<evidence type="ECO:0000313" key="3">
    <source>
        <dbReference type="Ensembl" id="ENSPMGP00000015766.1"/>
    </source>
</evidence>
<dbReference type="PANTHER" id="PTHR12801">
    <property type="entry name" value="RNA EXONUCLEASE REXO1 / RECO3 FAMILY MEMBER-RELATED"/>
    <property type="match status" value="1"/>
</dbReference>
<keyword evidence="4" id="KW-1185">Reference proteome</keyword>
<dbReference type="InterPro" id="IPR036397">
    <property type="entry name" value="RNaseH_sf"/>
</dbReference>
<evidence type="ECO:0000256" key="2">
    <source>
        <dbReference type="ARBA" id="ARBA00022801"/>
    </source>
</evidence>
<dbReference type="Proteomes" id="UP000261520">
    <property type="component" value="Unplaced"/>
</dbReference>
<protein>
    <submittedName>
        <fullName evidence="3">Uncharacterized protein</fullName>
    </submittedName>
</protein>
<keyword evidence="1" id="KW-0540">Nuclease</keyword>
<evidence type="ECO:0000313" key="4">
    <source>
        <dbReference type="Proteomes" id="UP000261520"/>
    </source>
</evidence>
<dbReference type="STRING" id="409849.ENSPMGP00000015766"/>
<dbReference type="Gene3D" id="3.30.420.10">
    <property type="entry name" value="Ribonuclease H-like superfamily/Ribonuclease H"/>
    <property type="match status" value="1"/>
</dbReference>
<keyword evidence="2" id="KW-0378">Hydrolase</keyword>
<dbReference type="GO" id="GO:0004527">
    <property type="term" value="F:exonuclease activity"/>
    <property type="evidence" value="ECO:0007669"/>
    <property type="project" value="InterPro"/>
</dbReference>
<accession>A0A3B4AH06</accession>
<sequence length="95" mass="10625">DLGSSHVCLAIDCKMVGAGYKGHISLLARCSIVSYDGDVVYDKFICPMLPITDYRTQWSGIRKSHLHGAMPYNQARKEVRRKKVVYANLYCLASA</sequence>